<feature type="chain" id="PRO_5040513026" evidence="4">
    <location>
        <begin position="22"/>
        <end position="310"/>
    </location>
</feature>
<reference evidence="5" key="1">
    <citation type="submission" date="2020-11" db="EMBL/GenBank/DDBJ databases">
        <authorList>
            <consortium name="DOE Joint Genome Institute"/>
            <person name="Ahrendt S."/>
            <person name="Riley R."/>
            <person name="Andreopoulos W."/>
            <person name="Labutti K."/>
            <person name="Pangilinan J."/>
            <person name="Ruiz-Duenas F.J."/>
            <person name="Barrasa J.M."/>
            <person name="Sanchez-Garcia M."/>
            <person name="Camarero S."/>
            <person name="Miyauchi S."/>
            <person name="Serrano A."/>
            <person name="Linde D."/>
            <person name="Babiker R."/>
            <person name="Drula E."/>
            <person name="Ayuso-Fernandez I."/>
            <person name="Pacheco R."/>
            <person name="Padilla G."/>
            <person name="Ferreira P."/>
            <person name="Barriuso J."/>
            <person name="Kellner H."/>
            <person name="Castanera R."/>
            <person name="Alfaro M."/>
            <person name="Ramirez L."/>
            <person name="Pisabarro A.G."/>
            <person name="Kuo A."/>
            <person name="Tritt A."/>
            <person name="Lipzen A."/>
            <person name="He G."/>
            <person name="Yan M."/>
            <person name="Ng V."/>
            <person name="Cullen D."/>
            <person name="Martin F."/>
            <person name="Rosso M.-N."/>
            <person name="Henrissat B."/>
            <person name="Hibbett D."/>
            <person name="Martinez A.T."/>
            <person name="Grigoriev I.V."/>
        </authorList>
    </citation>
    <scope>NUCLEOTIDE SEQUENCE</scope>
    <source>
        <strain evidence="5">AH 40177</strain>
    </source>
</reference>
<feature type="compositionally biased region" description="Polar residues" evidence="2">
    <location>
        <begin position="130"/>
        <end position="145"/>
    </location>
</feature>
<evidence type="ECO:0000313" key="6">
    <source>
        <dbReference type="Proteomes" id="UP000772434"/>
    </source>
</evidence>
<keyword evidence="3" id="KW-0472">Membrane</keyword>
<protein>
    <submittedName>
        <fullName evidence="5">Uncharacterized protein</fullName>
    </submittedName>
</protein>
<evidence type="ECO:0000256" key="1">
    <source>
        <dbReference type="SAM" id="Coils"/>
    </source>
</evidence>
<accession>A0A9P5PBB2</accession>
<dbReference type="EMBL" id="JADNRY010000256">
    <property type="protein sequence ID" value="KAF9060176.1"/>
    <property type="molecule type" value="Genomic_DNA"/>
</dbReference>
<keyword evidence="6" id="KW-1185">Reference proteome</keyword>
<keyword evidence="3" id="KW-1133">Transmembrane helix</keyword>
<evidence type="ECO:0000256" key="3">
    <source>
        <dbReference type="SAM" id="Phobius"/>
    </source>
</evidence>
<sequence length="310" mass="33564">MAHLLSGLRLIAVTYIGYAYCQSDDTILVAPPLTFPDGSEPFYNTHGPLQSAGVATYKKLVAILDTTQTDGKAQIPNTDQGIQGSVVPMGVDIQSILNSTAQSMSTSQTTSPSTSQTTTLSASQTTSLPAPQTTSPSALQTTSPTAPRIIPKKSQELAKGVGGGVGGLFLILLICWLIQRRRRRILRQLKSSQEAIYPFSTGLISRESSSASSSKYNPPGAANPLHIIGKFSQLIQGARSKQSEMREQEHTRLSAQAELRVIEDALNQVGVEEEEEASLRQQISELIERVRRIEEREVVSDLPPDYESSP</sequence>
<feature type="compositionally biased region" description="Low complexity" evidence="2">
    <location>
        <begin position="102"/>
        <end position="129"/>
    </location>
</feature>
<organism evidence="5 6">
    <name type="scientific">Rhodocollybia butyracea</name>
    <dbReference type="NCBI Taxonomy" id="206335"/>
    <lineage>
        <taxon>Eukaryota</taxon>
        <taxon>Fungi</taxon>
        <taxon>Dikarya</taxon>
        <taxon>Basidiomycota</taxon>
        <taxon>Agaricomycotina</taxon>
        <taxon>Agaricomycetes</taxon>
        <taxon>Agaricomycetidae</taxon>
        <taxon>Agaricales</taxon>
        <taxon>Marasmiineae</taxon>
        <taxon>Omphalotaceae</taxon>
        <taxon>Rhodocollybia</taxon>
    </lineage>
</organism>
<evidence type="ECO:0000256" key="2">
    <source>
        <dbReference type="SAM" id="MobiDB-lite"/>
    </source>
</evidence>
<feature type="signal peptide" evidence="4">
    <location>
        <begin position="1"/>
        <end position="21"/>
    </location>
</feature>
<comment type="caution">
    <text evidence="5">The sequence shown here is derived from an EMBL/GenBank/DDBJ whole genome shotgun (WGS) entry which is preliminary data.</text>
</comment>
<evidence type="ECO:0000313" key="5">
    <source>
        <dbReference type="EMBL" id="KAF9060176.1"/>
    </source>
</evidence>
<dbReference type="AlphaFoldDB" id="A0A9P5PBB2"/>
<keyword evidence="4" id="KW-0732">Signal</keyword>
<keyword evidence="3" id="KW-0812">Transmembrane</keyword>
<feature type="transmembrane region" description="Helical" evidence="3">
    <location>
        <begin position="157"/>
        <end position="178"/>
    </location>
</feature>
<dbReference type="Proteomes" id="UP000772434">
    <property type="component" value="Unassembled WGS sequence"/>
</dbReference>
<feature type="coiled-coil region" evidence="1">
    <location>
        <begin position="262"/>
        <end position="296"/>
    </location>
</feature>
<gene>
    <name evidence="5" type="ORF">BDP27DRAFT_1370769</name>
</gene>
<keyword evidence="1" id="KW-0175">Coiled coil</keyword>
<feature type="region of interest" description="Disordered" evidence="2">
    <location>
        <begin position="102"/>
        <end position="151"/>
    </location>
</feature>
<proteinExistence type="predicted"/>
<name>A0A9P5PBB2_9AGAR</name>
<evidence type="ECO:0000256" key="4">
    <source>
        <dbReference type="SAM" id="SignalP"/>
    </source>
</evidence>